<dbReference type="InParanoid" id="E9H091"/>
<evidence type="ECO:0000313" key="3">
    <source>
        <dbReference type="Proteomes" id="UP000000305"/>
    </source>
</evidence>
<organism evidence="2 3">
    <name type="scientific">Daphnia pulex</name>
    <name type="common">Water flea</name>
    <dbReference type="NCBI Taxonomy" id="6669"/>
    <lineage>
        <taxon>Eukaryota</taxon>
        <taxon>Metazoa</taxon>
        <taxon>Ecdysozoa</taxon>
        <taxon>Arthropoda</taxon>
        <taxon>Crustacea</taxon>
        <taxon>Branchiopoda</taxon>
        <taxon>Diplostraca</taxon>
        <taxon>Cladocera</taxon>
        <taxon>Anomopoda</taxon>
        <taxon>Daphniidae</taxon>
        <taxon>Daphnia</taxon>
    </lineage>
</organism>
<feature type="region of interest" description="Disordered" evidence="1">
    <location>
        <begin position="106"/>
        <end position="151"/>
    </location>
</feature>
<gene>
    <name evidence="2" type="ORF">DAPPUDRAFT_323937</name>
</gene>
<evidence type="ECO:0000313" key="2">
    <source>
        <dbReference type="EMBL" id="EFX74759.1"/>
    </source>
</evidence>
<dbReference type="Proteomes" id="UP000000305">
    <property type="component" value="Unassembled WGS sequence"/>
</dbReference>
<protein>
    <submittedName>
        <fullName evidence="2">Uncharacterized protein</fullName>
    </submittedName>
</protein>
<keyword evidence="3" id="KW-1185">Reference proteome</keyword>
<name>E9H091_DAPPU</name>
<dbReference type="EMBL" id="GL732580">
    <property type="protein sequence ID" value="EFX74759.1"/>
    <property type="molecule type" value="Genomic_DNA"/>
</dbReference>
<dbReference type="HOGENOM" id="CLU_1733343_0_0_1"/>
<proteinExistence type="predicted"/>
<dbReference type="AlphaFoldDB" id="E9H091"/>
<sequence>MDQSTEEQWECFNFLKMNPKWTQICISCLEKRRILQYINESTRLTNLFGGRKLMTKVITAHKNTSSSLWKLYSLATCHQVQKMVKQVNVVEFLIVVSPYIFVTKKETMKEEESEPESGSDETKVDETKGVPEEKAEGDHEKGAERACENKE</sequence>
<reference evidence="2 3" key="1">
    <citation type="journal article" date="2011" name="Science">
        <title>The ecoresponsive genome of Daphnia pulex.</title>
        <authorList>
            <person name="Colbourne J.K."/>
            <person name="Pfrender M.E."/>
            <person name="Gilbert D."/>
            <person name="Thomas W.K."/>
            <person name="Tucker A."/>
            <person name="Oakley T.H."/>
            <person name="Tokishita S."/>
            <person name="Aerts A."/>
            <person name="Arnold G.J."/>
            <person name="Basu M.K."/>
            <person name="Bauer D.J."/>
            <person name="Caceres C.E."/>
            <person name="Carmel L."/>
            <person name="Casola C."/>
            <person name="Choi J.H."/>
            <person name="Detter J.C."/>
            <person name="Dong Q."/>
            <person name="Dusheyko S."/>
            <person name="Eads B.D."/>
            <person name="Frohlich T."/>
            <person name="Geiler-Samerotte K.A."/>
            <person name="Gerlach D."/>
            <person name="Hatcher P."/>
            <person name="Jogdeo S."/>
            <person name="Krijgsveld J."/>
            <person name="Kriventseva E.V."/>
            <person name="Kultz D."/>
            <person name="Laforsch C."/>
            <person name="Lindquist E."/>
            <person name="Lopez J."/>
            <person name="Manak J.R."/>
            <person name="Muller J."/>
            <person name="Pangilinan J."/>
            <person name="Patwardhan R.P."/>
            <person name="Pitluck S."/>
            <person name="Pritham E.J."/>
            <person name="Rechtsteiner A."/>
            <person name="Rho M."/>
            <person name="Rogozin I.B."/>
            <person name="Sakarya O."/>
            <person name="Salamov A."/>
            <person name="Schaack S."/>
            <person name="Shapiro H."/>
            <person name="Shiga Y."/>
            <person name="Skalitzky C."/>
            <person name="Smith Z."/>
            <person name="Souvorov A."/>
            <person name="Sung W."/>
            <person name="Tang Z."/>
            <person name="Tsuchiya D."/>
            <person name="Tu H."/>
            <person name="Vos H."/>
            <person name="Wang M."/>
            <person name="Wolf Y.I."/>
            <person name="Yamagata H."/>
            <person name="Yamada T."/>
            <person name="Ye Y."/>
            <person name="Shaw J.R."/>
            <person name="Andrews J."/>
            <person name="Crease T.J."/>
            <person name="Tang H."/>
            <person name="Lucas S.M."/>
            <person name="Robertson H.M."/>
            <person name="Bork P."/>
            <person name="Koonin E.V."/>
            <person name="Zdobnov E.M."/>
            <person name="Grigoriev I.V."/>
            <person name="Lynch M."/>
            <person name="Boore J.L."/>
        </authorList>
    </citation>
    <scope>NUCLEOTIDE SEQUENCE [LARGE SCALE GENOMIC DNA]</scope>
</reference>
<dbReference type="KEGG" id="dpx:DAPPUDRAFT_323937"/>
<evidence type="ECO:0000256" key="1">
    <source>
        <dbReference type="SAM" id="MobiDB-lite"/>
    </source>
</evidence>
<accession>E9H091</accession>
<feature type="compositionally biased region" description="Basic and acidic residues" evidence="1">
    <location>
        <begin position="120"/>
        <end position="151"/>
    </location>
</feature>